<evidence type="ECO:0000256" key="5">
    <source>
        <dbReference type="ARBA" id="ARBA00024731"/>
    </source>
</evidence>
<dbReference type="PRINTS" id="PR00315">
    <property type="entry name" value="ELONGATNFCT"/>
</dbReference>
<name>A0A163KUD5_ABSGL</name>
<dbReference type="Gene3D" id="3.30.70.870">
    <property type="entry name" value="Elongation Factor G (Translational Gtpase), domain 3"/>
    <property type="match status" value="1"/>
</dbReference>
<dbReference type="Pfam" id="PF00009">
    <property type="entry name" value="GTP_EFTU"/>
    <property type="match status" value="1"/>
</dbReference>
<evidence type="ECO:0000256" key="3">
    <source>
        <dbReference type="ARBA" id="ARBA00023128"/>
    </source>
</evidence>
<proteinExistence type="inferred from homology"/>
<dbReference type="Proteomes" id="UP000078561">
    <property type="component" value="Unassembled WGS sequence"/>
</dbReference>
<keyword evidence="2 6" id="KW-0648">Protein biosynthesis</keyword>
<dbReference type="InterPro" id="IPR005517">
    <property type="entry name" value="Transl_elong_EFG/EF2_IV"/>
</dbReference>
<dbReference type="InterPro" id="IPR000640">
    <property type="entry name" value="EFG_V-like"/>
</dbReference>
<dbReference type="GO" id="GO:0005759">
    <property type="term" value="C:mitochondrial matrix"/>
    <property type="evidence" value="ECO:0007669"/>
    <property type="project" value="UniProtKB-ARBA"/>
</dbReference>
<dbReference type="InterPro" id="IPR000795">
    <property type="entry name" value="T_Tr_GTP-bd_dom"/>
</dbReference>
<dbReference type="Gene3D" id="3.30.230.10">
    <property type="match status" value="1"/>
</dbReference>
<dbReference type="CDD" id="cd16262">
    <property type="entry name" value="EFG_III"/>
    <property type="match status" value="1"/>
</dbReference>
<dbReference type="SMART" id="SM00889">
    <property type="entry name" value="EFG_IV"/>
    <property type="match status" value="1"/>
</dbReference>
<evidence type="ECO:0000313" key="9">
    <source>
        <dbReference type="EMBL" id="SAL98479.1"/>
    </source>
</evidence>
<dbReference type="Gene3D" id="3.30.70.240">
    <property type="match status" value="1"/>
</dbReference>
<dbReference type="InterPro" id="IPR009000">
    <property type="entry name" value="Transl_B-barrel_sf"/>
</dbReference>
<dbReference type="PROSITE" id="PS00301">
    <property type="entry name" value="G_TR_1"/>
    <property type="match status" value="1"/>
</dbReference>
<organism evidence="9">
    <name type="scientific">Absidia glauca</name>
    <name type="common">Pin mould</name>
    <dbReference type="NCBI Taxonomy" id="4829"/>
    <lineage>
        <taxon>Eukaryota</taxon>
        <taxon>Fungi</taxon>
        <taxon>Fungi incertae sedis</taxon>
        <taxon>Mucoromycota</taxon>
        <taxon>Mucoromycotina</taxon>
        <taxon>Mucoromycetes</taxon>
        <taxon>Mucorales</taxon>
        <taxon>Cunninghamellaceae</taxon>
        <taxon>Absidia</taxon>
    </lineage>
</organism>
<keyword evidence="10" id="KW-1185">Reference proteome</keyword>
<evidence type="ECO:0000256" key="1">
    <source>
        <dbReference type="ARBA" id="ARBA00022741"/>
    </source>
</evidence>
<feature type="binding site" evidence="6">
    <location>
        <begin position="124"/>
        <end position="128"/>
    </location>
    <ligand>
        <name>GTP</name>
        <dbReference type="ChEBI" id="CHEBI:37565"/>
    </ligand>
</feature>
<evidence type="ECO:0000256" key="6">
    <source>
        <dbReference type="HAMAP-Rule" id="MF_03059"/>
    </source>
</evidence>
<evidence type="ECO:0000313" key="10">
    <source>
        <dbReference type="Proteomes" id="UP000078561"/>
    </source>
</evidence>
<dbReference type="SUPFAM" id="SSF54211">
    <property type="entry name" value="Ribosomal protein S5 domain 2-like"/>
    <property type="match status" value="1"/>
</dbReference>
<dbReference type="InterPro" id="IPR030851">
    <property type="entry name" value="EFG2"/>
</dbReference>
<dbReference type="PANTHER" id="PTHR43261:SF1">
    <property type="entry name" value="RIBOSOME-RELEASING FACTOR 2, MITOCHONDRIAL"/>
    <property type="match status" value="1"/>
</dbReference>
<feature type="binding site" evidence="6">
    <location>
        <begin position="60"/>
        <end position="67"/>
    </location>
    <ligand>
        <name>GTP</name>
        <dbReference type="ChEBI" id="CHEBI:37565"/>
    </ligand>
</feature>
<feature type="region of interest" description="Disordered" evidence="7">
    <location>
        <begin position="607"/>
        <end position="634"/>
    </location>
</feature>
<keyword evidence="1 6" id="KW-0547">Nucleotide-binding</keyword>
<evidence type="ECO:0000256" key="4">
    <source>
        <dbReference type="ARBA" id="ARBA00023134"/>
    </source>
</evidence>
<dbReference type="Pfam" id="PF14492">
    <property type="entry name" value="EFG_III"/>
    <property type="match status" value="1"/>
</dbReference>
<dbReference type="Gene3D" id="3.40.50.300">
    <property type="entry name" value="P-loop containing nucleotide triphosphate hydrolases"/>
    <property type="match status" value="1"/>
</dbReference>
<keyword evidence="3 6" id="KW-0496">Mitochondrion</keyword>
<gene>
    <name evidence="9" type="primary">ABSGL_04016.1 scaffold 4782</name>
    <name evidence="6" type="synonym">MEF2</name>
</gene>
<reference evidence="9" key="1">
    <citation type="submission" date="2016-04" db="EMBL/GenBank/DDBJ databases">
        <authorList>
            <person name="Evans L.H."/>
            <person name="Alamgir A."/>
            <person name="Owens N."/>
            <person name="Weber N.D."/>
            <person name="Virtaneva K."/>
            <person name="Barbian K."/>
            <person name="Babar A."/>
            <person name="Rosenke K."/>
        </authorList>
    </citation>
    <scope>NUCLEOTIDE SEQUENCE [LARGE SCALE GENOMIC DNA]</scope>
    <source>
        <strain evidence="9">CBS 101.48</strain>
    </source>
</reference>
<dbReference type="STRING" id="4829.A0A163KUD5"/>
<dbReference type="SMART" id="SM00838">
    <property type="entry name" value="EFG_C"/>
    <property type="match status" value="1"/>
</dbReference>
<evidence type="ECO:0000259" key="8">
    <source>
        <dbReference type="PROSITE" id="PS51722"/>
    </source>
</evidence>
<dbReference type="AlphaFoldDB" id="A0A163KUD5"/>
<dbReference type="InParanoid" id="A0A163KUD5"/>
<dbReference type="PANTHER" id="PTHR43261">
    <property type="entry name" value="TRANSLATION ELONGATION FACTOR G-RELATED"/>
    <property type="match status" value="1"/>
</dbReference>
<dbReference type="GO" id="GO:0032543">
    <property type="term" value="P:mitochondrial translation"/>
    <property type="evidence" value="ECO:0007669"/>
    <property type="project" value="UniProtKB-UniRule"/>
</dbReference>
<dbReference type="InterPro" id="IPR041095">
    <property type="entry name" value="EFG_II"/>
</dbReference>
<dbReference type="GO" id="GO:0003924">
    <property type="term" value="F:GTPase activity"/>
    <property type="evidence" value="ECO:0007669"/>
    <property type="project" value="UniProtKB-UniRule"/>
</dbReference>
<dbReference type="NCBIfam" id="TIGR00231">
    <property type="entry name" value="small_GTP"/>
    <property type="match status" value="1"/>
</dbReference>
<dbReference type="InterPro" id="IPR053905">
    <property type="entry name" value="EF-G-like_DII"/>
</dbReference>
<dbReference type="FunCoup" id="A0A163KUD5">
    <property type="interactions" value="107"/>
</dbReference>
<dbReference type="InterPro" id="IPR005225">
    <property type="entry name" value="Small_GTP-bd"/>
</dbReference>
<feature type="binding site" evidence="6">
    <location>
        <begin position="178"/>
        <end position="181"/>
    </location>
    <ligand>
        <name>GTP</name>
        <dbReference type="ChEBI" id="CHEBI:37565"/>
    </ligand>
</feature>
<dbReference type="InterPro" id="IPR027417">
    <property type="entry name" value="P-loop_NTPase"/>
</dbReference>
<dbReference type="GO" id="GO:0005525">
    <property type="term" value="F:GTP binding"/>
    <property type="evidence" value="ECO:0007669"/>
    <property type="project" value="UniProtKB-UniRule"/>
</dbReference>
<dbReference type="FunFam" id="3.30.70.870:FF:000002">
    <property type="entry name" value="Translation elongation factor 2"/>
    <property type="match status" value="1"/>
</dbReference>
<evidence type="ECO:0000256" key="2">
    <source>
        <dbReference type="ARBA" id="ARBA00022917"/>
    </source>
</evidence>
<comment type="function">
    <text evidence="6">Mitochondrial GTPase that mediates the disassembly of ribosomes from messenger RNA at the termination of mitochondrial protein biosynthesis. Not involved in the GTP-dependent ribosomal translocation step during translation elongation.</text>
</comment>
<dbReference type="InterPro" id="IPR009022">
    <property type="entry name" value="EFG_III"/>
</dbReference>
<dbReference type="CDD" id="cd01886">
    <property type="entry name" value="EF-G"/>
    <property type="match status" value="1"/>
</dbReference>
<dbReference type="OMA" id="GPQFTFP"/>
<dbReference type="CDD" id="cd03713">
    <property type="entry name" value="EFG_mtEFG_C"/>
    <property type="match status" value="1"/>
</dbReference>
<dbReference type="HAMAP" id="MF_03059">
    <property type="entry name" value="mEF_G_2"/>
    <property type="match status" value="1"/>
</dbReference>
<evidence type="ECO:0000256" key="7">
    <source>
        <dbReference type="SAM" id="MobiDB-lite"/>
    </source>
</evidence>
<dbReference type="InterPro" id="IPR014721">
    <property type="entry name" value="Ribsml_uS5_D2-typ_fold_subgr"/>
</dbReference>
<comment type="function">
    <text evidence="5">Catalyzes the GTP-dependent ribosomal translocation step during translation elongation. During this step, the ribosome changes from the pre-translocational (PRE) to the post-translocational (POST) state as the newly formed A-site-bound peptidyl-tRNA and P-site-bound deacylated tRNA move to the P and E sites, respectively. Catalyzes the coordinated movement of the two tRNA molecules, the mRNA and conformational changes in the ribosome.</text>
</comment>
<keyword evidence="4 6" id="KW-0342">GTP-binding</keyword>
<comment type="similarity">
    <text evidence="6">Belongs to the TRAFAC class translation factor GTPase superfamily. Classic translation factor GTPase family. EF-G/EF-2 subfamily.</text>
</comment>
<dbReference type="InterPro" id="IPR035647">
    <property type="entry name" value="EFG_III/V"/>
</dbReference>
<dbReference type="InterPro" id="IPR035649">
    <property type="entry name" value="EFG_V"/>
</dbReference>
<dbReference type="Pfam" id="PF00679">
    <property type="entry name" value="EFG_C"/>
    <property type="match status" value="2"/>
</dbReference>
<dbReference type="Gene3D" id="2.40.30.10">
    <property type="entry name" value="Translation factors"/>
    <property type="match status" value="1"/>
</dbReference>
<dbReference type="SUPFAM" id="SSF52540">
    <property type="entry name" value="P-loop containing nucleoside triphosphate hydrolases"/>
    <property type="match status" value="1"/>
</dbReference>
<dbReference type="PROSITE" id="PS51722">
    <property type="entry name" value="G_TR_2"/>
    <property type="match status" value="1"/>
</dbReference>
<dbReference type="SUPFAM" id="SSF50447">
    <property type="entry name" value="Translation proteins"/>
    <property type="match status" value="1"/>
</dbReference>
<protein>
    <recommendedName>
        <fullName evidence="6">Ribosome-releasing factor 2, mitochondrial</fullName>
        <shortName evidence="6">RRF2mt</shortName>
    </recommendedName>
    <alternativeName>
        <fullName evidence="6">Elongation factor G 2, mitochondrial</fullName>
        <shortName evidence="6">EF-G2mt</shortName>
        <shortName evidence="6">mEF-G 2</shortName>
    </alternativeName>
</protein>
<dbReference type="EMBL" id="LT552109">
    <property type="protein sequence ID" value="SAL98479.1"/>
    <property type="molecule type" value="Genomic_DNA"/>
</dbReference>
<accession>A0A163KUD5</accession>
<dbReference type="SUPFAM" id="SSF54980">
    <property type="entry name" value="EF-G C-terminal domain-like"/>
    <property type="match status" value="2"/>
</dbReference>
<comment type="subcellular location">
    <subcellularLocation>
        <location evidence="6">Mitochondrion</location>
    </subcellularLocation>
</comment>
<dbReference type="InterPro" id="IPR020568">
    <property type="entry name" value="Ribosomal_Su5_D2-typ_SF"/>
</dbReference>
<sequence>MLPRFFSCTGRSMPLRLASRKVSVALHCCRKTALQYQSYSTTTGTAAFSIPKTRNIGIIAHIDAGKTTTSERMLFYAGVTKRIGDIDDGDTVMDYLQAERERGITINSAAITFAWANHRINLIDTPGHVDFTMEVERAVRVLDGAVTILDGVAGVEAQTETVWKQASRYNIPRIAFVNKLDRTGGAFGRTVQEMWKKLQSRPLVVQLPWYHDDNAELPQNASGGRLKAIVDLVEMNLLTWEDRDGMQLTRTAFTSADDKTYYEEAVRGRTALVETLAELDEEIVDVFFEQADGDHMQVPAQAIKDALRRVTLANKAVPVLCGAAFKNIGVQPLLDAVIDYLPSPLDRPDAIATINNNKTQLIPLKESANLCALAFKVTHDPRRGPLVYVKVYSGKLNHRMTLFNTTTKAKERVNKLLQMYAKDVEEIPMVQAGNIGVIVGLKGTRTGDTLVQSNDTKAIKANLQLDNIDIPSPAFFSAIEPHSVSDEQAVEDALVHLTREDPSLKVWTDEESGQRLISGMGELHLEIVKDRLINDFKCKTDMGKMRISYRETCQGSGIAKAEYDKELMGKRARAKCKVELMALDQDSADDDDDHWTMDTGNRLCIQMDGSSFEDDNDNDHHHHTRSSPSGGSTLKKEDIYQAAHTGLLSGLARGAVLGFPLTKLQVKVTDMELFGPDTTTGAISACVAQGVQDAIQQASPCLLEPMMQVHTEVNEHHIGTVVSDLSGTRRGHVLGMESDASTDPSAVDNGTTQIYAPPDSVMVQGDVAGYVPKHVIKAEVPLSSMLGYSSALRSLTGGSGSFSMRVIGYGEMSKDRERVVVNEMKGW</sequence>
<dbReference type="Pfam" id="PF22042">
    <property type="entry name" value="EF-G_D2"/>
    <property type="match status" value="1"/>
</dbReference>
<feature type="domain" description="Tr-type G" evidence="8">
    <location>
        <begin position="51"/>
        <end position="345"/>
    </location>
</feature>
<dbReference type="InterPro" id="IPR031157">
    <property type="entry name" value="G_TR_CS"/>
</dbReference>
<dbReference type="OrthoDB" id="198619at2759"/>
<dbReference type="FunFam" id="3.40.50.300:FF:000514">
    <property type="entry name" value="Ribosome-releasing factor 2, mitochondrial"/>
    <property type="match status" value="1"/>
</dbReference>
<dbReference type="GO" id="GO:0032790">
    <property type="term" value="P:ribosome disassembly"/>
    <property type="evidence" value="ECO:0007669"/>
    <property type="project" value="UniProtKB-UniRule"/>
</dbReference>